<dbReference type="Proteomes" id="UP001055634">
    <property type="component" value="Segment"/>
</dbReference>
<accession>A0A9E7SSK9</accession>
<dbReference type="EMBL" id="ON529850">
    <property type="protein sequence ID" value="UTC28040.1"/>
    <property type="molecule type" value="Genomic_DNA"/>
</dbReference>
<protein>
    <submittedName>
        <fullName evidence="1">Uncharacterized protein</fullName>
    </submittedName>
</protein>
<reference evidence="1" key="1">
    <citation type="submission" date="2022-04" db="EMBL/GenBank/DDBJ databases">
        <authorList>
            <person name="Friedrich I."/>
            <person name="Schneider D."/>
            <person name="Poehlein A."/>
            <person name="Hertel R."/>
            <person name="Daniel R."/>
        </authorList>
    </citation>
    <scope>NUCLEOTIDE SEQUENCE</scope>
</reference>
<evidence type="ECO:0000313" key="1">
    <source>
        <dbReference type="EMBL" id="UTC28040.1"/>
    </source>
</evidence>
<gene>
    <name evidence="1" type="ORF">GURKE_00070</name>
</gene>
<keyword evidence="2" id="KW-1185">Reference proteome</keyword>
<name>A0A9E7SSK9_9CAUD</name>
<organism evidence="1 2">
    <name type="scientific">Brevundimonas phage vB_BpoS-Gurke</name>
    <dbReference type="NCBI Taxonomy" id="2948599"/>
    <lineage>
        <taxon>Viruses</taxon>
        <taxon>Duplodnaviria</taxon>
        <taxon>Heunggongvirae</taxon>
        <taxon>Uroviricota</taxon>
        <taxon>Caudoviricetes</taxon>
        <taxon>Jeanschmidtviridae</taxon>
        <taxon>Kikimoravirus</taxon>
        <taxon>Kikimoravirus gurke</taxon>
    </lineage>
</organism>
<evidence type="ECO:0000313" key="2">
    <source>
        <dbReference type="Proteomes" id="UP001055634"/>
    </source>
</evidence>
<proteinExistence type="predicted"/>
<sequence>MPGCAGASFGRITDVNLPDGIDDTDPMPLQDFCLYIASPETPETIAQALYGVGADDFYVDPAMRIDFTLTDESFEKAVIRALQWLSRSEVELTIQSIINLG</sequence>